<gene>
    <name evidence="3" type="ORF">SKP52_07410</name>
</gene>
<dbReference type="AlphaFoldDB" id="A0A0A7PGN2"/>
<dbReference type="Pfam" id="PF11871">
    <property type="entry name" value="DUF3391"/>
    <property type="match status" value="1"/>
</dbReference>
<dbReference type="SUPFAM" id="SSF109604">
    <property type="entry name" value="HD-domain/PDEase-like"/>
    <property type="match status" value="1"/>
</dbReference>
<dbReference type="STRING" id="1515612.SKP52_07410"/>
<feature type="compositionally biased region" description="Low complexity" evidence="1">
    <location>
        <begin position="76"/>
        <end position="88"/>
    </location>
</feature>
<dbReference type="Gene3D" id="1.10.3210.10">
    <property type="entry name" value="Hypothetical protein af1432"/>
    <property type="match status" value="1"/>
</dbReference>
<accession>A0A0A7PGN2</accession>
<reference evidence="3 4" key="1">
    <citation type="journal article" date="2015" name="Int. J. Syst. Evol. Microbiol.">
        <title>Description of Sphingopyxis fribergensis sp. nov. - a soil bacterium with the ability to degrade styrene and phenylacetic acid.</title>
        <authorList>
            <person name="Oelschlagel M."/>
            <person name="Ruckert C."/>
            <person name="Kalinowski J."/>
            <person name="Schmidt G."/>
            <person name="Schlomann M."/>
            <person name="Tischler D."/>
        </authorList>
    </citation>
    <scope>NUCLEOTIDE SEQUENCE [LARGE SCALE GENOMIC DNA]</scope>
    <source>
        <strain evidence="3 4">Kp5.2</strain>
    </source>
</reference>
<dbReference type="PROSITE" id="PS51832">
    <property type="entry name" value="HD_GYP"/>
    <property type="match status" value="1"/>
</dbReference>
<dbReference type="OrthoDB" id="9802066at2"/>
<evidence type="ECO:0000256" key="1">
    <source>
        <dbReference type="SAM" id="MobiDB-lite"/>
    </source>
</evidence>
<name>A0A0A7PGN2_9SPHN</name>
<dbReference type="Proteomes" id="UP000030907">
    <property type="component" value="Chromosome"/>
</dbReference>
<feature type="domain" description="HD-GYP" evidence="2">
    <location>
        <begin position="161"/>
        <end position="356"/>
    </location>
</feature>
<dbReference type="EMBL" id="CP009122">
    <property type="protein sequence ID" value="AJA08403.1"/>
    <property type="molecule type" value="Genomic_DNA"/>
</dbReference>
<evidence type="ECO:0000313" key="4">
    <source>
        <dbReference type="Proteomes" id="UP000030907"/>
    </source>
</evidence>
<dbReference type="InterPro" id="IPR037522">
    <property type="entry name" value="HD_GYP_dom"/>
</dbReference>
<dbReference type="InterPro" id="IPR021812">
    <property type="entry name" value="DUF3391"/>
</dbReference>
<dbReference type="GO" id="GO:0008081">
    <property type="term" value="F:phosphoric diester hydrolase activity"/>
    <property type="evidence" value="ECO:0007669"/>
    <property type="project" value="UniProtKB-ARBA"/>
</dbReference>
<dbReference type="PANTHER" id="PTHR43155:SF2">
    <property type="entry name" value="CYCLIC DI-GMP PHOSPHODIESTERASE PA4108"/>
    <property type="match status" value="1"/>
</dbReference>
<dbReference type="KEGG" id="sphk:SKP52_07410"/>
<dbReference type="Pfam" id="PF13487">
    <property type="entry name" value="HD_5"/>
    <property type="match status" value="1"/>
</dbReference>
<dbReference type="CDD" id="cd00077">
    <property type="entry name" value="HDc"/>
    <property type="match status" value="1"/>
</dbReference>
<protein>
    <recommendedName>
        <fullName evidence="2">HD-GYP domain-containing protein</fullName>
    </recommendedName>
</protein>
<keyword evidence="4" id="KW-1185">Reference proteome</keyword>
<dbReference type="SMART" id="SM00471">
    <property type="entry name" value="HDc"/>
    <property type="match status" value="1"/>
</dbReference>
<proteinExistence type="predicted"/>
<organism evidence="3 4">
    <name type="scientific">Sphingopyxis fribergensis</name>
    <dbReference type="NCBI Taxonomy" id="1515612"/>
    <lineage>
        <taxon>Bacteria</taxon>
        <taxon>Pseudomonadati</taxon>
        <taxon>Pseudomonadota</taxon>
        <taxon>Alphaproteobacteria</taxon>
        <taxon>Sphingomonadales</taxon>
        <taxon>Sphingomonadaceae</taxon>
        <taxon>Sphingopyxis</taxon>
    </lineage>
</organism>
<dbReference type="InterPro" id="IPR003607">
    <property type="entry name" value="HD/PDEase_dom"/>
</dbReference>
<evidence type="ECO:0000259" key="2">
    <source>
        <dbReference type="PROSITE" id="PS51832"/>
    </source>
</evidence>
<dbReference type="RefSeq" id="WP_148309049.1">
    <property type="nucleotide sequence ID" value="NZ_CP009122.1"/>
</dbReference>
<dbReference type="HOGENOM" id="CLU_000445_92_1_5"/>
<evidence type="ECO:0000313" key="3">
    <source>
        <dbReference type="EMBL" id="AJA08403.1"/>
    </source>
</evidence>
<dbReference type="PANTHER" id="PTHR43155">
    <property type="entry name" value="CYCLIC DI-GMP PHOSPHODIESTERASE PA4108-RELATED"/>
    <property type="match status" value="1"/>
</dbReference>
<feature type="region of interest" description="Disordered" evidence="1">
    <location>
        <begin position="54"/>
        <end position="119"/>
    </location>
</feature>
<sequence length="447" mass="49321">MLVRIEPEDVEIGMFVHAFVGSWFDHPFWRSNFRIETSAQLERIRNSGIDGLMIDAGRGVAPPEDEQTGEREENPRLPSSRSSARPRANILTIGPRPAFMAPDPEDRANPRPRRGYPGECRRAKRTIDRTRAAVTDMFDGARLGRAVEVKRMVKLASAIGASIERDAKALINLVRLKEKDEYTYLHSVAVCALMINFARHLELDPQQVEDMGVAGLLHDVGKVAVSDEILNKPSALSKGEMRSVQTHPVAGHRLLASSPGAPELALELCLRHHEKVDGTGYPGRLKGDELSLAARMGAICDVYDAVTSNRPYKKAWTPCEALTAMQKWKGHFDPALLDRFADSLGIYAVGTLVRLSTGELGIVVGSAGEADEDVVVRAFFDCEMLNEIEPVDRAVSPSAEHPRIIGRDSPRFWRFHDWDVLLFRILAGDAEAAGDPDQPIGPRSAAR</sequence>